<protein>
    <submittedName>
        <fullName evidence="2">Uncharacterized protein</fullName>
    </submittedName>
</protein>
<proteinExistence type="predicted"/>
<accession>A0A3G8M2G9</accession>
<dbReference type="KEGG" id="mros:EHO51_01355"/>
<gene>
    <name evidence="2" type="ORF">EHO51_01355</name>
</gene>
<organism evidence="2 3">
    <name type="scientific">Methylocystis rosea</name>
    <dbReference type="NCBI Taxonomy" id="173366"/>
    <lineage>
        <taxon>Bacteria</taxon>
        <taxon>Pseudomonadati</taxon>
        <taxon>Pseudomonadota</taxon>
        <taxon>Alphaproteobacteria</taxon>
        <taxon>Hyphomicrobiales</taxon>
        <taxon>Methylocystaceae</taxon>
        <taxon>Methylocystis</taxon>
    </lineage>
</organism>
<sequence length="180" mass="19566">MRAKSVPPCDEKIAQAKLLYDSGVTPIGEILELLGMSVGQFRRFRETHGWPLRASACAPKKPQEAANAAKKPRDAGRLIARLEDAVEQEFARAEAALAKHAPKTIEASARTLASLVKTLAELKRMRRESEDKKNDADDDSDQSVGDASEGGGDAPPRELAELRAELARRLDRLRGAGPTE</sequence>
<feature type="compositionally biased region" description="Basic and acidic residues" evidence="1">
    <location>
        <begin position="125"/>
        <end position="135"/>
    </location>
</feature>
<feature type="region of interest" description="Disordered" evidence="1">
    <location>
        <begin position="125"/>
        <end position="160"/>
    </location>
</feature>
<name>A0A3G8M2G9_9HYPH</name>
<dbReference type="EMBL" id="CP034086">
    <property type="protein sequence ID" value="AZG75495.1"/>
    <property type="molecule type" value="Genomic_DNA"/>
</dbReference>
<evidence type="ECO:0000256" key="1">
    <source>
        <dbReference type="SAM" id="MobiDB-lite"/>
    </source>
</evidence>
<evidence type="ECO:0000313" key="3">
    <source>
        <dbReference type="Proteomes" id="UP000273982"/>
    </source>
</evidence>
<evidence type="ECO:0000313" key="2">
    <source>
        <dbReference type="EMBL" id="AZG75495.1"/>
    </source>
</evidence>
<reference evidence="2 3" key="1">
    <citation type="submission" date="2018-11" db="EMBL/GenBank/DDBJ databases">
        <title>Genome squencing of methanotrophic bacteria isolated from alkaline groundwater in Korea.</title>
        <authorList>
            <person name="Nguyen L.N."/>
        </authorList>
    </citation>
    <scope>NUCLEOTIDE SEQUENCE [LARGE SCALE GENOMIC DNA]</scope>
    <source>
        <strain evidence="2 3">GW6</strain>
    </source>
</reference>
<dbReference type="AlphaFoldDB" id="A0A3G8M2G9"/>
<dbReference type="RefSeq" id="WP_124737379.1">
    <property type="nucleotide sequence ID" value="NZ_CP034086.1"/>
</dbReference>
<dbReference type="Proteomes" id="UP000273982">
    <property type="component" value="Chromosome"/>
</dbReference>